<comment type="caution">
    <text evidence="2">The sequence shown here is derived from an EMBL/GenBank/DDBJ whole genome shotgun (WGS) entry which is preliminary data.</text>
</comment>
<feature type="region of interest" description="Disordered" evidence="1">
    <location>
        <begin position="138"/>
        <end position="162"/>
    </location>
</feature>
<dbReference type="EMBL" id="JALJOV010000650">
    <property type="protein sequence ID" value="KAK9862140.1"/>
    <property type="molecule type" value="Genomic_DNA"/>
</dbReference>
<organism evidence="2 3">
    <name type="scientific">Apatococcus fuscideae</name>
    <dbReference type="NCBI Taxonomy" id="2026836"/>
    <lineage>
        <taxon>Eukaryota</taxon>
        <taxon>Viridiplantae</taxon>
        <taxon>Chlorophyta</taxon>
        <taxon>core chlorophytes</taxon>
        <taxon>Trebouxiophyceae</taxon>
        <taxon>Chlorellales</taxon>
        <taxon>Chlorellaceae</taxon>
        <taxon>Apatococcus</taxon>
    </lineage>
</organism>
<proteinExistence type="predicted"/>
<evidence type="ECO:0000256" key="1">
    <source>
        <dbReference type="SAM" id="MobiDB-lite"/>
    </source>
</evidence>
<sequence>MWPAHQKGDQPSYLSNDLTERHVPLSGVPVASPARSMGGMGSSMASMSPGMSQLVSPARISDSSDIGSMPYTDCILRTPDGTDFPVARSMLMLESQVFRYVWLSKGQIEHLMGLSATKASMDALGPLPRWQACQELDRSSNASGVTQNLENPCTHHTPELAP</sequence>
<evidence type="ECO:0000313" key="3">
    <source>
        <dbReference type="Proteomes" id="UP001485043"/>
    </source>
</evidence>
<dbReference type="Proteomes" id="UP001485043">
    <property type="component" value="Unassembled WGS sequence"/>
</dbReference>
<dbReference type="AlphaFoldDB" id="A0AAW1SYJ0"/>
<feature type="region of interest" description="Disordered" evidence="1">
    <location>
        <begin position="28"/>
        <end position="51"/>
    </location>
</feature>
<keyword evidence="3" id="KW-1185">Reference proteome</keyword>
<gene>
    <name evidence="2" type="ORF">WJX84_009587</name>
</gene>
<accession>A0AAW1SYJ0</accession>
<reference evidence="2 3" key="1">
    <citation type="journal article" date="2024" name="Nat. Commun.">
        <title>Phylogenomics reveals the evolutionary origins of lichenization in chlorophyte algae.</title>
        <authorList>
            <person name="Puginier C."/>
            <person name="Libourel C."/>
            <person name="Otte J."/>
            <person name="Skaloud P."/>
            <person name="Haon M."/>
            <person name="Grisel S."/>
            <person name="Petersen M."/>
            <person name="Berrin J.G."/>
            <person name="Delaux P.M."/>
            <person name="Dal Grande F."/>
            <person name="Keller J."/>
        </authorList>
    </citation>
    <scope>NUCLEOTIDE SEQUENCE [LARGE SCALE GENOMIC DNA]</scope>
    <source>
        <strain evidence="2 3">SAG 2523</strain>
    </source>
</reference>
<name>A0AAW1SYJ0_9CHLO</name>
<evidence type="ECO:0000313" key="2">
    <source>
        <dbReference type="EMBL" id="KAK9862140.1"/>
    </source>
</evidence>
<feature type="compositionally biased region" description="Polar residues" evidence="1">
    <location>
        <begin position="139"/>
        <end position="151"/>
    </location>
</feature>
<protein>
    <submittedName>
        <fullName evidence="2">Uncharacterized protein</fullName>
    </submittedName>
</protein>
<feature type="compositionally biased region" description="Low complexity" evidence="1">
    <location>
        <begin position="31"/>
        <end position="51"/>
    </location>
</feature>